<dbReference type="OrthoDB" id="9766741at2"/>
<dbReference type="SUPFAM" id="SSF48208">
    <property type="entry name" value="Six-hairpin glycosidases"/>
    <property type="match status" value="1"/>
</dbReference>
<dbReference type="InterPro" id="IPR016007">
    <property type="entry name" value="Alpha_rhamnosid"/>
</dbReference>
<evidence type="ECO:0000256" key="4">
    <source>
        <dbReference type="SAM" id="SignalP"/>
    </source>
</evidence>
<keyword evidence="3" id="KW-0378">Hydrolase</keyword>
<dbReference type="Gene3D" id="2.60.40.10">
    <property type="entry name" value="Immunoglobulins"/>
    <property type="match status" value="1"/>
</dbReference>
<comment type="catalytic activity">
    <reaction evidence="1">
        <text>Hydrolysis of terminal non-reducing alpha-L-rhamnose residues in alpha-L-rhamnosides.</text>
        <dbReference type="EC" id="3.2.1.40"/>
    </reaction>
</comment>
<dbReference type="Proteomes" id="UP000244168">
    <property type="component" value="Unassembled WGS sequence"/>
</dbReference>
<dbReference type="InterPro" id="IPR013737">
    <property type="entry name" value="Bac_rhamnosid_N"/>
</dbReference>
<feature type="chain" id="PRO_5015604915" description="alpha-L-rhamnosidase" evidence="4">
    <location>
        <begin position="21"/>
        <end position="923"/>
    </location>
</feature>
<evidence type="ECO:0000256" key="2">
    <source>
        <dbReference type="ARBA" id="ARBA00012652"/>
    </source>
</evidence>
<dbReference type="GO" id="GO:0030596">
    <property type="term" value="F:alpha-L-rhamnosidase activity"/>
    <property type="evidence" value="ECO:0007669"/>
    <property type="project" value="UniProtKB-EC"/>
</dbReference>
<name>A0A2T5J8N7_9SPHI</name>
<dbReference type="Pfam" id="PF25788">
    <property type="entry name" value="Ig_Rha78A_N"/>
    <property type="match status" value="1"/>
</dbReference>
<dbReference type="AlphaFoldDB" id="A0A2T5J8N7"/>
<dbReference type="Pfam" id="PF05592">
    <property type="entry name" value="Bac_rhamnosid"/>
    <property type="match status" value="1"/>
</dbReference>
<feature type="domain" description="Alpha-L-rhamnosidase six-hairpin glycosidase" evidence="7">
    <location>
        <begin position="478"/>
        <end position="809"/>
    </location>
</feature>
<evidence type="ECO:0000259" key="8">
    <source>
        <dbReference type="Pfam" id="PF17390"/>
    </source>
</evidence>
<evidence type="ECO:0000259" key="6">
    <source>
        <dbReference type="Pfam" id="PF08531"/>
    </source>
</evidence>
<evidence type="ECO:0000256" key="1">
    <source>
        <dbReference type="ARBA" id="ARBA00001445"/>
    </source>
</evidence>
<dbReference type="GO" id="GO:0005975">
    <property type="term" value="P:carbohydrate metabolic process"/>
    <property type="evidence" value="ECO:0007669"/>
    <property type="project" value="InterPro"/>
</dbReference>
<feature type="domain" description="Bacterial alpha-L-rhamnosidase N-terminal" evidence="6">
    <location>
        <begin position="188"/>
        <end position="355"/>
    </location>
</feature>
<evidence type="ECO:0000313" key="10">
    <source>
        <dbReference type="Proteomes" id="UP000244168"/>
    </source>
</evidence>
<protein>
    <recommendedName>
        <fullName evidence="2">alpha-L-rhamnosidase</fullName>
        <ecNumber evidence="2">3.2.1.40</ecNumber>
    </recommendedName>
</protein>
<organism evidence="9 10">
    <name type="scientific">Mucilaginibacter yixingensis</name>
    <dbReference type="NCBI Taxonomy" id="1295612"/>
    <lineage>
        <taxon>Bacteria</taxon>
        <taxon>Pseudomonadati</taxon>
        <taxon>Bacteroidota</taxon>
        <taxon>Sphingobacteriia</taxon>
        <taxon>Sphingobacteriales</taxon>
        <taxon>Sphingobacteriaceae</taxon>
        <taxon>Mucilaginibacter</taxon>
    </lineage>
</organism>
<proteinExistence type="predicted"/>
<keyword evidence="4" id="KW-0732">Signal</keyword>
<dbReference type="EMBL" id="QAOQ01000005">
    <property type="protein sequence ID" value="PTQ95759.1"/>
    <property type="molecule type" value="Genomic_DNA"/>
</dbReference>
<dbReference type="EC" id="3.2.1.40" evidence="2"/>
<dbReference type="Pfam" id="PF17390">
    <property type="entry name" value="Bac_rhamnosid_C"/>
    <property type="match status" value="1"/>
</dbReference>
<dbReference type="PIRSF" id="PIRSF010631">
    <property type="entry name" value="A-rhamnsds"/>
    <property type="match status" value="1"/>
</dbReference>
<keyword evidence="10" id="KW-1185">Reference proteome</keyword>
<comment type="caution">
    <text evidence="9">The sequence shown here is derived from an EMBL/GenBank/DDBJ whole genome shotgun (WGS) entry which is preliminary data.</text>
</comment>
<evidence type="ECO:0000313" key="9">
    <source>
        <dbReference type="EMBL" id="PTQ95759.1"/>
    </source>
</evidence>
<evidence type="ECO:0000259" key="7">
    <source>
        <dbReference type="Pfam" id="PF17389"/>
    </source>
</evidence>
<dbReference type="RefSeq" id="WP_107829254.1">
    <property type="nucleotide sequence ID" value="NZ_CP160205.1"/>
</dbReference>
<reference evidence="9 10" key="1">
    <citation type="submission" date="2018-04" db="EMBL/GenBank/DDBJ databases">
        <title>Genomic Encyclopedia of Archaeal and Bacterial Type Strains, Phase II (KMG-II): from individual species to whole genera.</title>
        <authorList>
            <person name="Goeker M."/>
        </authorList>
    </citation>
    <scope>NUCLEOTIDE SEQUENCE [LARGE SCALE GENOMIC DNA]</scope>
    <source>
        <strain evidence="9 10">DSM 26809</strain>
    </source>
</reference>
<dbReference type="Pfam" id="PF08531">
    <property type="entry name" value="Bac_rhamnosid_N"/>
    <property type="match status" value="1"/>
</dbReference>
<sequence length="923" mass="102909">MRINLKYSLLAVLLPLQALSQNLKVANLHCEYATNPQGVENPAPKLSWELQSDGRGVMQTGYRILVADNISALNAGTGNIWDSKKVNSTASLQVAYAGKPLTSAKTYFWKVMTWDNQGHQSTWSTPAQWQMGLLNKADWKGAQWIAYTRLRDSSHFVPLIHLRGPKKLGPENDTLPLLRKTFAVASGLKKATLYICGLGHFDLSLNGKKVGNNFLDQGWTFYDKQALYVPFDLTQELKSGKNTLGVMLGNGFYYIPRDKRYRKMTGAFGHPKMICRLVMEYNNGRTENLVSDLSWKATPGPVIYTSIYGGEDYDATKEQPGWNTNNFNDSKWQKVIAVDGSPVLNSQKADPLKVMQEFTPQSKKQIASGAWVYDLGQNFSGIPQIAVKGKRGDTVRVYPAELVSPDGGVNQKGSGSPHYYDYILKGSGVEIWHPQFTYYGFRYLQVERVVPQGESNPQHLPELLEIKGLHTRNSAATIGNFSCSNELFNRIYKLVDWAMKSNMASVFTDCPHREKLGWLEEAHLVGSSLQYNYDIHRLALKCMNDMRYAQTAEGLVPEIAPEFTNFGGIFRDSPEWGSNSIILPWYIYQWYGDKDALATNYPTMKRYLGYLATKADNHILTQGLGDWYDQGPKAPGLSQQTPKGITATAFYYYDLNIVAHIAEMLGNKADAESYRKLAVEVKSAYNKSFFNADTKQYGTGSQTANSISVYMGLVDEKDKAAVIENIVKDLRNRNNALTSGDIGFRYLLRALDEAGRSDVIFDMNSRDDVPGYGYQLKHGATALTESWAALSAVSNNHFMLGDITEWFFNGLAGINEAPGAVGFNKIEIRPEVVGDVKSARADYHSAYGNIMTDWKKADKKFSISVSVPANTTTVVYLPVEKSAQVTEGGKSISADKNIKNLGYRDGKLMLGIGSGKYNFEANW</sequence>
<evidence type="ECO:0000259" key="5">
    <source>
        <dbReference type="Pfam" id="PF05592"/>
    </source>
</evidence>
<dbReference type="Gene3D" id="2.60.420.10">
    <property type="entry name" value="Maltose phosphorylase, domain 3"/>
    <property type="match status" value="1"/>
</dbReference>
<dbReference type="Pfam" id="PF17389">
    <property type="entry name" value="Bac_rhamnosid6H"/>
    <property type="match status" value="1"/>
</dbReference>
<gene>
    <name evidence="9" type="ORF">C8P68_105267</name>
</gene>
<dbReference type="PANTHER" id="PTHR33307">
    <property type="entry name" value="ALPHA-RHAMNOSIDASE (EUROFUNG)"/>
    <property type="match status" value="1"/>
</dbReference>
<evidence type="ECO:0000256" key="3">
    <source>
        <dbReference type="ARBA" id="ARBA00022801"/>
    </source>
</evidence>
<dbReference type="InterPro" id="IPR035398">
    <property type="entry name" value="Bac_rhamnosid_C"/>
</dbReference>
<dbReference type="InterPro" id="IPR008902">
    <property type="entry name" value="Rhamnosid_concanavalin"/>
</dbReference>
<dbReference type="PANTHER" id="PTHR33307:SF11">
    <property type="entry name" value="ALPHA-L-RHAMNOSIDASE"/>
    <property type="match status" value="1"/>
</dbReference>
<dbReference type="InterPro" id="IPR008928">
    <property type="entry name" value="6-hairpin_glycosidase_sf"/>
</dbReference>
<dbReference type="InterPro" id="IPR013783">
    <property type="entry name" value="Ig-like_fold"/>
</dbReference>
<feature type="domain" description="Alpha-L-rhamnosidase concanavalin-like" evidence="5">
    <location>
        <begin position="365"/>
        <end position="452"/>
    </location>
</feature>
<dbReference type="Gene3D" id="1.50.10.10">
    <property type="match status" value="1"/>
</dbReference>
<feature type="signal peptide" evidence="4">
    <location>
        <begin position="1"/>
        <end position="20"/>
    </location>
</feature>
<dbReference type="InterPro" id="IPR012341">
    <property type="entry name" value="6hp_glycosidase-like_sf"/>
</dbReference>
<dbReference type="InterPro" id="IPR035396">
    <property type="entry name" value="Bac_rhamnosid6H"/>
</dbReference>
<dbReference type="Gene3D" id="2.60.120.260">
    <property type="entry name" value="Galactose-binding domain-like"/>
    <property type="match status" value="2"/>
</dbReference>
<accession>A0A2T5J8N7</accession>
<feature type="domain" description="Alpha-L-rhamnosidase C-terminal" evidence="8">
    <location>
        <begin position="813"/>
        <end position="889"/>
    </location>
</feature>